<protein>
    <submittedName>
        <fullName evidence="2">Uncharacterized protein</fullName>
    </submittedName>
</protein>
<proteinExistence type="predicted"/>
<evidence type="ECO:0000313" key="3">
    <source>
        <dbReference type="Proteomes" id="UP001437256"/>
    </source>
</evidence>
<dbReference type="EMBL" id="JBBXMP010000071">
    <property type="protein sequence ID" value="KAL0063881.1"/>
    <property type="molecule type" value="Genomic_DNA"/>
</dbReference>
<keyword evidence="3" id="KW-1185">Reference proteome</keyword>
<evidence type="ECO:0000313" key="2">
    <source>
        <dbReference type="EMBL" id="KAL0063881.1"/>
    </source>
</evidence>
<gene>
    <name evidence="2" type="ORF">AAF712_009162</name>
</gene>
<dbReference type="Proteomes" id="UP001437256">
    <property type="component" value="Unassembled WGS sequence"/>
</dbReference>
<accession>A0ABR2ZQM7</accession>
<name>A0ABR2ZQM7_9AGAR</name>
<sequence length="132" mass="14623">MLISSTLALASPLDLPQMVGLEPLDPPPTPDDPFLVFDNQGDPDTPLPFQNDNDDTFERTESPVPSCPEEVQPTNGSVSNETDTSSPWDGPTMIGIDFKPDQDDILIESHPSSRAPPQILPFKRFLKDYYRP</sequence>
<reference evidence="2 3" key="1">
    <citation type="submission" date="2024-05" db="EMBL/GenBank/DDBJ databases">
        <title>A draft genome resource for the thread blight pathogen Marasmius tenuissimus strain MS-2.</title>
        <authorList>
            <person name="Yulfo-Soto G.E."/>
            <person name="Baruah I.K."/>
            <person name="Amoako-Attah I."/>
            <person name="Bukari Y."/>
            <person name="Meinhardt L.W."/>
            <person name="Bailey B.A."/>
            <person name="Cohen S.P."/>
        </authorList>
    </citation>
    <scope>NUCLEOTIDE SEQUENCE [LARGE SCALE GENOMIC DNA]</scope>
    <source>
        <strain evidence="2 3">MS-2</strain>
    </source>
</reference>
<feature type="region of interest" description="Disordered" evidence="1">
    <location>
        <begin position="17"/>
        <end position="94"/>
    </location>
</feature>
<organism evidence="2 3">
    <name type="scientific">Marasmius tenuissimus</name>
    <dbReference type="NCBI Taxonomy" id="585030"/>
    <lineage>
        <taxon>Eukaryota</taxon>
        <taxon>Fungi</taxon>
        <taxon>Dikarya</taxon>
        <taxon>Basidiomycota</taxon>
        <taxon>Agaricomycotina</taxon>
        <taxon>Agaricomycetes</taxon>
        <taxon>Agaricomycetidae</taxon>
        <taxon>Agaricales</taxon>
        <taxon>Marasmiineae</taxon>
        <taxon>Marasmiaceae</taxon>
        <taxon>Marasmius</taxon>
    </lineage>
</organism>
<feature type="compositionally biased region" description="Polar residues" evidence="1">
    <location>
        <begin position="72"/>
        <end position="87"/>
    </location>
</feature>
<evidence type="ECO:0000256" key="1">
    <source>
        <dbReference type="SAM" id="MobiDB-lite"/>
    </source>
</evidence>
<comment type="caution">
    <text evidence="2">The sequence shown here is derived from an EMBL/GenBank/DDBJ whole genome shotgun (WGS) entry which is preliminary data.</text>
</comment>